<keyword evidence="2" id="KW-0812">Transmembrane</keyword>
<name>A0A0D7A6N9_9AGAR</name>
<accession>A0A0D7A6N9</accession>
<evidence type="ECO:0000313" key="4">
    <source>
        <dbReference type="Proteomes" id="UP000054144"/>
    </source>
</evidence>
<keyword evidence="2" id="KW-0472">Membrane</keyword>
<keyword evidence="2" id="KW-1133">Transmembrane helix</keyword>
<proteinExistence type="predicted"/>
<evidence type="ECO:0000313" key="3">
    <source>
        <dbReference type="EMBL" id="KIY45581.1"/>
    </source>
</evidence>
<evidence type="ECO:0000256" key="1">
    <source>
        <dbReference type="SAM" id="MobiDB-lite"/>
    </source>
</evidence>
<gene>
    <name evidence="3" type="ORF">FISHEDRAFT_60986</name>
</gene>
<feature type="transmembrane region" description="Helical" evidence="2">
    <location>
        <begin position="91"/>
        <end position="111"/>
    </location>
</feature>
<evidence type="ECO:0000256" key="2">
    <source>
        <dbReference type="SAM" id="Phobius"/>
    </source>
</evidence>
<feature type="transmembrane region" description="Helical" evidence="2">
    <location>
        <begin position="51"/>
        <end position="71"/>
    </location>
</feature>
<feature type="compositionally biased region" description="Basic and acidic residues" evidence="1">
    <location>
        <begin position="1"/>
        <end position="18"/>
    </location>
</feature>
<dbReference type="AlphaFoldDB" id="A0A0D7A6N9"/>
<organism evidence="3 4">
    <name type="scientific">Fistulina hepatica ATCC 64428</name>
    <dbReference type="NCBI Taxonomy" id="1128425"/>
    <lineage>
        <taxon>Eukaryota</taxon>
        <taxon>Fungi</taxon>
        <taxon>Dikarya</taxon>
        <taxon>Basidiomycota</taxon>
        <taxon>Agaricomycotina</taxon>
        <taxon>Agaricomycetes</taxon>
        <taxon>Agaricomycetidae</taxon>
        <taxon>Agaricales</taxon>
        <taxon>Fistulinaceae</taxon>
        <taxon>Fistulina</taxon>
    </lineage>
</organism>
<protein>
    <submittedName>
        <fullName evidence="3">Uncharacterized protein</fullName>
    </submittedName>
</protein>
<keyword evidence="4" id="KW-1185">Reference proteome</keyword>
<feature type="transmembrane region" description="Helical" evidence="2">
    <location>
        <begin position="162"/>
        <end position="182"/>
    </location>
</feature>
<sequence>MMHEIQEVRQRKPFKATDSDDGGPTTVLDDQEQDEVIAKLRRENDVSNQTNILLVSSVVIVALLLHVYYSLRSNKYSPVLSVFPSRSVDKPLLGSTVLAGLDIIVHVLLLLRIRPVDAIPRFPGIHFSSPEVQEKYFFPLVAMSASLAPLFSLAASRLWQTTVWWCITPLIVFAVYSLEVSIASGNEGLDQLEKLKYRAPGA</sequence>
<dbReference type="EMBL" id="KN882047">
    <property type="protein sequence ID" value="KIY45581.1"/>
    <property type="molecule type" value="Genomic_DNA"/>
</dbReference>
<reference evidence="3 4" key="1">
    <citation type="journal article" date="2015" name="Fungal Genet. Biol.">
        <title>Evolution of novel wood decay mechanisms in Agaricales revealed by the genome sequences of Fistulina hepatica and Cylindrobasidium torrendii.</title>
        <authorList>
            <person name="Floudas D."/>
            <person name="Held B.W."/>
            <person name="Riley R."/>
            <person name="Nagy L.G."/>
            <person name="Koehler G."/>
            <person name="Ransdell A.S."/>
            <person name="Younus H."/>
            <person name="Chow J."/>
            <person name="Chiniquy J."/>
            <person name="Lipzen A."/>
            <person name="Tritt A."/>
            <person name="Sun H."/>
            <person name="Haridas S."/>
            <person name="LaButti K."/>
            <person name="Ohm R.A."/>
            <person name="Kues U."/>
            <person name="Blanchette R.A."/>
            <person name="Grigoriev I.V."/>
            <person name="Minto R.E."/>
            <person name="Hibbett D.S."/>
        </authorList>
    </citation>
    <scope>NUCLEOTIDE SEQUENCE [LARGE SCALE GENOMIC DNA]</scope>
    <source>
        <strain evidence="3 4">ATCC 64428</strain>
    </source>
</reference>
<dbReference type="OrthoDB" id="3358048at2759"/>
<dbReference type="Proteomes" id="UP000054144">
    <property type="component" value="Unassembled WGS sequence"/>
</dbReference>
<feature type="region of interest" description="Disordered" evidence="1">
    <location>
        <begin position="1"/>
        <end position="28"/>
    </location>
</feature>